<dbReference type="AlphaFoldDB" id="A0A919L0G9"/>
<proteinExistence type="predicted"/>
<reference evidence="1" key="2">
    <citation type="submission" date="2020-09" db="EMBL/GenBank/DDBJ databases">
        <authorList>
            <person name="Sun Q."/>
            <person name="Ohkuma M."/>
        </authorList>
    </citation>
    <scope>NUCLEOTIDE SEQUENCE</scope>
    <source>
        <strain evidence="1">JCM 4646</strain>
    </source>
</reference>
<organism evidence="1 2">
    <name type="scientific">Kitasatospora indigofera</name>
    <dbReference type="NCBI Taxonomy" id="67307"/>
    <lineage>
        <taxon>Bacteria</taxon>
        <taxon>Bacillati</taxon>
        <taxon>Actinomycetota</taxon>
        <taxon>Actinomycetes</taxon>
        <taxon>Kitasatosporales</taxon>
        <taxon>Streptomycetaceae</taxon>
        <taxon>Kitasatospora</taxon>
    </lineage>
</organism>
<accession>A0A919L0G9</accession>
<comment type="caution">
    <text evidence="1">The sequence shown here is derived from an EMBL/GenBank/DDBJ whole genome shotgun (WGS) entry which is preliminary data.</text>
</comment>
<dbReference type="EMBL" id="BNBO01000041">
    <property type="protein sequence ID" value="GHH79363.1"/>
    <property type="molecule type" value="Genomic_DNA"/>
</dbReference>
<dbReference type="Proteomes" id="UP000617734">
    <property type="component" value="Unassembled WGS sequence"/>
</dbReference>
<reference evidence="1" key="1">
    <citation type="journal article" date="2014" name="Int. J. Syst. Evol. Microbiol.">
        <title>Complete genome sequence of Corynebacterium casei LMG S-19264T (=DSM 44701T), isolated from a smear-ripened cheese.</title>
        <authorList>
            <consortium name="US DOE Joint Genome Institute (JGI-PGF)"/>
            <person name="Walter F."/>
            <person name="Albersmeier A."/>
            <person name="Kalinowski J."/>
            <person name="Ruckert C."/>
        </authorList>
    </citation>
    <scope>NUCLEOTIDE SEQUENCE</scope>
    <source>
        <strain evidence="1">JCM 4646</strain>
    </source>
</reference>
<evidence type="ECO:0000313" key="1">
    <source>
        <dbReference type="EMBL" id="GHH79363.1"/>
    </source>
</evidence>
<protein>
    <submittedName>
        <fullName evidence="1">Uncharacterized protein</fullName>
    </submittedName>
</protein>
<gene>
    <name evidence="1" type="ORF">GCM10018781_57240</name>
</gene>
<evidence type="ECO:0000313" key="2">
    <source>
        <dbReference type="Proteomes" id="UP000617734"/>
    </source>
</evidence>
<keyword evidence="2" id="KW-1185">Reference proteome</keyword>
<name>A0A919L0G9_9ACTN</name>
<sequence>MKGKPIQRKIDMRQWRFAGESLMGVEPTRWAGFGKIPFRRGGPRARDNANSAFLATADHPQPGTLPWKR</sequence>